<dbReference type="InterPro" id="IPR011605">
    <property type="entry name" value="NusB_fam"/>
</dbReference>
<name>A0A5M9QTA8_9HELI</name>
<evidence type="ECO:0000256" key="3">
    <source>
        <dbReference type="ARBA" id="ARBA00022884"/>
    </source>
</evidence>
<sequence length="136" mass="15306">MATRTQAREAVVGLLYAYMCGNGAVLESAPTMLTARKIKNKQQDFALGLLRGVIERFDSLGEELEQHLKEWEFERLGQMEKSILRLGAYEILYTQTDSPIIINEAIELAKMYGDDNAPRLINGVLDALSRAQKQET</sequence>
<evidence type="ECO:0000313" key="9">
    <source>
        <dbReference type="Proteomes" id="UP000323707"/>
    </source>
</evidence>
<dbReference type="HAMAP" id="MF_00073">
    <property type="entry name" value="NusB"/>
    <property type="match status" value="1"/>
</dbReference>
<evidence type="ECO:0000256" key="1">
    <source>
        <dbReference type="ARBA" id="ARBA00005952"/>
    </source>
</evidence>
<accession>A0A5M9QTA8</accession>
<dbReference type="GO" id="GO:0005829">
    <property type="term" value="C:cytosol"/>
    <property type="evidence" value="ECO:0007669"/>
    <property type="project" value="TreeGrafter"/>
</dbReference>
<dbReference type="Pfam" id="PF01029">
    <property type="entry name" value="NusB"/>
    <property type="match status" value="1"/>
</dbReference>
<evidence type="ECO:0000313" key="8">
    <source>
        <dbReference type="EMBL" id="KAA8711548.1"/>
    </source>
</evidence>
<dbReference type="NCBIfam" id="TIGR01951">
    <property type="entry name" value="nusB"/>
    <property type="match status" value="1"/>
</dbReference>
<organism evidence="8 9">
    <name type="scientific">Helicobacter canis</name>
    <dbReference type="NCBI Taxonomy" id="29419"/>
    <lineage>
        <taxon>Bacteria</taxon>
        <taxon>Pseudomonadati</taxon>
        <taxon>Campylobacterota</taxon>
        <taxon>Epsilonproteobacteria</taxon>
        <taxon>Campylobacterales</taxon>
        <taxon>Helicobacteraceae</taxon>
        <taxon>Helicobacter</taxon>
    </lineage>
</organism>
<keyword evidence="5 6" id="KW-0804">Transcription</keyword>
<proteinExistence type="inferred from homology"/>
<evidence type="ECO:0000256" key="5">
    <source>
        <dbReference type="ARBA" id="ARBA00023163"/>
    </source>
</evidence>
<keyword evidence="2 6" id="KW-0889">Transcription antitermination</keyword>
<protein>
    <recommendedName>
        <fullName evidence="6">Transcription antitermination protein NusB</fullName>
    </recommendedName>
    <alternativeName>
        <fullName evidence="6">Antitermination factor NusB</fullName>
    </alternativeName>
</protein>
<keyword evidence="3 6" id="KW-0694">RNA-binding</keyword>
<evidence type="ECO:0000256" key="4">
    <source>
        <dbReference type="ARBA" id="ARBA00023015"/>
    </source>
</evidence>
<dbReference type="SUPFAM" id="SSF48013">
    <property type="entry name" value="NusB-like"/>
    <property type="match status" value="1"/>
</dbReference>
<comment type="caution">
    <text evidence="8">The sequence shown here is derived from an EMBL/GenBank/DDBJ whole genome shotgun (WGS) entry which is preliminary data.</text>
</comment>
<gene>
    <name evidence="6 8" type="primary">nusB</name>
    <name evidence="8" type="ORF">F4V45_00810</name>
</gene>
<dbReference type="PANTHER" id="PTHR11078">
    <property type="entry name" value="N UTILIZATION SUBSTANCE PROTEIN B-RELATED"/>
    <property type="match status" value="1"/>
</dbReference>
<evidence type="ECO:0000256" key="2">
    <source>
        <dbReference type="ARBA" id="ARBA00022814"/>
    </source>
</evidence>
<comment type="function">
    <text evidence="6">Involved in transcription antitermination. Required for transcription of ribosomal RNA (rRNA) genes. Binds specifically to the boxA antiterminator sequence of the ribosomal RNA (rrn) operons.</text>
</comment>
<dbReference type="AlphaFoldDB" id="A0A5M9QTA8"/>
<dbReference type="InterPro" id="IPR006027">
    <property type="entry name" value="NusB_RsmB_TIM44"/>
</dbReference>
<comment type="similarity">
    <text evidence="1 6">Belongs to the NusB family.</text>
</comment>
<feature type="domain" description="NusB/RsmB/TIM44" evidence="7">
    <location>
        <begin position="6"/>
        <end position="130"/>
    </location>
</feature>
<dbReference type="Gene3D" id="1.10.940.10">
    <property type="entry name" value="NusB-like"/>
    <property type="match status" value="1"/>
</dbReference>
<dbReference type="Proteomes" id="UP000323707">
    <property type="component" value="Unassembled WGS sequence"/>
</dbReference>
<dbReference type="EMBL" id="VXKE01000001">
    <property type="protein sequence ID" value="KAA8711548.1"/>
    <property type="molecule type" value="Genomic_DNA"/>
</dbReference>
<dbReference type="GO" id="GO:0006353">
    <property type="term" value="P:DNA-templated transcription termination"/>
    <property type="evidence" value="ECO:0007669"/>
    <property type="project" value="UniProtKB-UniRule"/>
</dbReference>
<dbReference type="PANTHER" id="PTHR11078:SF3">
    <property type="entry name" value="ANTITERMINATION NUSB DOMAIN-CONTAINING PROTEIN"/>
    <property type="match status" value="1"/>
</dbReference>
<keyword evidence="4 6" id="KW-0805">Transcription regulation</keyword>
<reference evidence="8 9" key="1">
    <citation type="submission" date="2019-09" db="EMBL/GenBank/DDBJ databases">
        <title>Draft genome sequence of various Type strains from the CCUG.</title>
        <authorList>
            <person name="Pineiro-Iglesias B."/>
            <person name="Tunovic T."/>
            <person name="Unosson C."/>
            <person name="Inganas E."/>
            <person name="Ohlen M."/>
            <person name="Cardew S."/>
            <person name="Jensie-Markopoulos S."/>
            <person name="Salva-Serra F."/>
            <person name="Jaen-Luchoro D."/>
            <person name="Karlsson R."/>
            <person name="Svensson-Stadler L."/>
            <person name="Chun J."/>
            <person name="Moore E."/>
        </authorList>
    </citation>
    <scope>NUCLEOTIDE SEQUENCE [LARGE SCALE GENOMIC DNA]</scope>
    <source>
        <strain evidence="8 9">CCUG 32756T</strain>
    </source>
</reference>
<evidence type="ECO:0000256" key="6">
    <source>
        <dbReference type="HAMAP-Rule" id="MF_00073"/>
    </source>
</evidence>
<dbReference type="GO" id="GO:0031564">
    <property type="term" value="P:transcription antitermination"/>
    <property type="evidence" value="ECO:0007669"/>
    <property type="project" value="UniProtKB-KW"/>
</dbReference>
<evidence type="ECO:0000259" key="7">
    <source>
        <dbReference type="Pfam" id="PF01029"/>
    </source>
</evidence>
<dbReference type="RefSeq" id="WP_150336628.1">
    <property type="nucleotide sequence ID" value="NZ_JAERIX010000005.1"/>
</dbReference>
<dbReference type="InterPro" id="IPR035926">
    <property type="entry name" value="NusB-like_sf"/>
</dbReference>
<dbReference type="GO" id="GO:0003723">
    <property type="term" value="F:RNA binding"/>
    <property type="evidence" value="ECO:0007669"/>
    <property type="project" value="UniProtKB-UniRule"/>
</dbReference>